<dbReference type="PANTHER" id="PTHR42760">
    <property type="entry name" value="SHORT-CHAIN DEHYDROGENASES/REDUCTASES FAMILY MEMBER"/>
    <property type="match status" value="1"/>
</dbReference>
<dbReference type="InterPro" id="IPR020904">
    <property type="entry name" value="Sc_DH/Rdtase_CS"/>
</dbReference>
<accession>A0A4R2GQX4</accession>
<comment type="caution">
    <text evidence="3">The sequence shown here is derived from an EMBL/GenBank/DDBJ whole genome shotgun (WGS) entry which is preliminary data.</text>
</comment>
<dbReference type="Pfam" id="PF13561">
    <property type="entry name" value="adh_short_C2"/>
    <property type="match status" value="1"/>
</dbReference>
<dbReference type="GO" id="GO:0048038">
    <property type="term" value="F:quinone binding"/>
    <property type="evidence" value="ECO:0007669"/>
    <property type="project" value="TreeGrafter"/>
</dbReference>
<dbReference type="InterPro" id="IPR036291">
    <property type="entry name" value="NAD(P)-bd_dom_sf"/>
</dbReference>
<keyword evidence="4" id="KW-1185">Reference proteome</keyword>
<dbReference type="RefSeq" id="WP_132008033.1">
    <property type="nucleotide sequence ID" value="NZ_JBHUNN010000002.1"/>
</dbReference>
<dbReference type="GO" id="GO:0006633">
    <property type="term" value="P:fatty acid biosynthetic process"/>
    <property type="evidence" value="ECO:0007669"/>
    <property type="project" value="TreeGrafter"/>
</dbReference>
<sequence>MVGFSDMNVIVTGAATGLGAATAIGLARAGVSRLVLNYSSSKEACEATAEACRAAGAHVVRVVQGDVSSDEDCRRIVTAAADWGAVHALVNNAGTTMHVPHGALDQLSADDFHRIYGVNTVGPFQMVRAARSLLEAGANAWGIPASVVNVSSIAGISGIGSSIAYVGSKAALNGITLSLARALAPLIRVNALCPGYMDTPWFVKGTGQDAADKLRESVKQTTPLNAAPTPDDVAEAAVFLAGPGSRFMTGEIVPYDAGSRLTGPGPRKR</sequence>
<dbReference type="PANTHER" id="PTHR42760:SF133">
    <property type="entry name" value="3-OXOACYL-[ACYL-CARRIER-PROTEIN] REDUCTASE"/>
    <property type="match status" value="1"/>
</dbReference>
<dbReference type="CDD" id="cd05233">
    <property type="entry name" value="SDR_c"/>
    <property type="match status" value="1"/>
</dbReference>
<dbReference type="Gene3D" id="3.40.50.720">
    <property type="entry name" value="NAD(P)-binding Rossmann-like Domain"/>
    <property type="match status" value="1"/>
</dbReference>
<dbReference type="InterPro" id="IPR002347">
    <property type="entry name" value="SDR_fam"/>
</dbReference>
<protein>
    <submittedName>
        <fullName evidence="3">NAD(P)-dependent dehydrogenase (Short-subunit alcohol dehydrogenase family)</fullName>
    </submittedName>
</protein>
<dbReference type="AlphaFoldDB" id="A0A4R2GQX4"/>
<dbReference type="SUPFAM" id="SSF51735">
    <property type="entry name" value="NAD(P)-binding Rossmann-fold domains"/>
    <property type="match status" value="1"/>
</dbReference>
<dbReference type="OrthoDB" id="9790146at2"/>
<proteinExistence type="inferred from homology"/>
<dbReference type="FunFam" id="3.40.50.720:FF:000084">
    <property type="entry name" value="Short-chain dehydrogenase reductase"/>
    <property type="match status" value="1"/>
</dbReference>
<dbReference type="PROSITE" id="PS00061">
    <property type="entry name" value="ADH_SHORT"/>
    <property type="match status" value="1"/>
</dbReference>
<name>A0A4R2GQX4_9HYPH</name>
<reference evidence="3 4" key="1">
    <citation type="submission" date="2019-03" db="EMBL/GenBank/DDBJ databases">
        <title>Genomic Encyclopedia of Type Strains, Phase IV (KMG-IV): sequencing the most valuable type-strain genomes for metagenomic binning, comparative biology and taxonomic classification.</title>
        <authorList>
            <person name="Goeker M."/>
        </authorList>
    </citation>
    <scope>NUCLEOTIDE SEQUENCE [LARGE SCALE GENOMIC DNA]</scope>
    <source>
        <strain evidence="3 4">DSM 22958</strain>
    </source>
</reference>
<evidence type="ECO:0000256" key="1">
    <source>
        <dbReference type="ARBA" id="ARBA00006484"/>
    </source>
</evidence>
<dbReference type="PRINTS" id="PR00081">
    <property type="entry name" value="GDHRDH"/>
</dbReference>
<gene>
    <name evidence="3" type="ORF">EV666_11055</name>
</gene>
<dbReference type="Proteomes" id="UP000294881">
    <property type="component" value="Unassembled WGS sequence"/>
</dbReference>
<comment type="similarity">
    <text evidence="1">Belongs to the short-chain dehydrogenases/reductases (SDR) family.</text>
</comment>
<keyword evidence="2" id="KW-0560">Oxidoreductase</keyword>
<dbReference type="PRINTS" id="PR00080">
    <property type="entry name" value="SDRFAMILY"/>
</dbReference>
<evidence type="ECO:0000256" key="2">
    <source>
        <dbReference type="ARBA" id="ARBA00023002"/>
    </source>
</evidence>
<evidence type="ECO:0000313" key="3">
    <source>
        <dbReference type="EMBL" id="TCO12017.1"/>
    </source>
</evidence>
<evidence type="ECO:0000313" key="4">
    <source>
        <dbReference type="Proteomes" id="UP000294881"/>
    </source>
</evidence>
<organism evidence="3 4">
    <name type="scientific">Camelimonas lactis</name>
    <dbReference type="NCBI Taxonomy" id="659006"/>
    <lineage>
        <taxon>Bacteria</taxon>
        <taxon>Pseudomonadati</taxon>
        <taxon>Pseudomonadota</taxon>
        <taxon>Alphaproteobacteria</taxon>
        <taxon>Hyphomicrobiales</taxon>
        <taxon>Chelatococcaceae</taxon>
        <taxon>Camelimonas</taxon>
    </lineage>
</organism>
<dbReference type="EMBL" id="SLWL01000010">
    <property type="protein sequence ID" value="TCO12017.1"/>
    <property type="molecule type" value="Genomic_DNA"/>
</dbReference>
<dbReference type="GO" id="GO:0016616">
    <property type="term" value="F:oxidoreductase activity, acting on the CH-OH group of donors, NAD or NADP as acceptor"/>
    <property type="evidence" value="ECO:0007669"/>
    <property type="project" value="TreeGrafter"/>
</dbReference>